<dbReference type="Pfam" id="PF00144">
    <property type="entry name" value="Beta-lactamase"/>
    <property type="match status" value="1"/>
</dbReference>
<dbReference type="SUPFAM" id="SSF56601">
    <property type="entry name" value="beta-lactamase/transpeptidase-like"/>
    <property type="match status" value="1"/>
</dbReference>
<organism evidence="3 4">
    <name type="scientific">Pedobacter gandavensis</name>
    <dbReference type="NCBI Taxonomy" id="2679963"/>
    <lineage>
        <taxon>Bacteria</taxon>
        <taxon>Pseudomonadati</taxon>
        <taxon>Bacteroidota</taxon>
        <taxon>Sphingobacteriia</taxon>
        <taxon>Sphingobacteriales</taxon>
        <taxon>Sphingobacteriaceae</taxon>
        <taxon>Pedobacter</taxon>
    </lineage>
</organism>
<dbReference type="InterPro" id="IPR050789">
    <property type="entry name" value="Diverse_Enzym_Activities"/>
</dbReference>
<dbReference type="InterPro" id="IPR012338">
    <property type="entry name" value="Beta-lactam/transpept-like"/>
</dbReference>
<proteinExistence type="predicted"/>
<keyword evidence="3" id="KW-0378">Hydrolase</keyword>
<gene>
    <name evidence="3" type="ORF">GM920_05200</name>
</gene>
<evidence type="ECO:0000313" key="3">
    <source>
        <dbReference type="EMBL" id="MBB2148301.1"/>
    </source>
</evidence>
<evidence type="ECO:0000259" key="2">
    <source>
        <dbReference type="Pfam" id="PF00144"/>
    </source>
</evidence>
<dbReference type="Proteomes" id="UP000636110">
    <property type="component" value="Unassembled WGS sequence"/>
</dbReference>
<dbReference type="GO" id="GO:0016787">
    <property type="term" value="F:hydrolase activity"/>
    <property type="evidence" value="ECO:0007669"/>
    <property type="project" value="UniProtKB-KW"/>
</dbReference>
<name>A0ABR6ESV5_9SPHI</name>
<dbReference type="RefSeq" id="WP_182954092.1">
    <property type="nucleotide sequence ID" value="NZ_WNXC01000001.1"/>
</dbReference>
<evidence type="ECO:0000256" key="1">
    <source>
        <dbReference type="SAM" id="SignalP"/>
    </source>
</evidence>
<dbReference type="EMBL" id="WNXC01000001">
    <property type="protein sequence ID" value="MBB2148301.1"/>
    <property type="molecule type" value="Genomic_DNA"/>
</dbReference>
<reference evidence="3 4" key="1">
    <citation type="submission" date="2019-11" db="EMBL/GenBank/DDBJ databases">
        <title>Description of Pedobacter sp. LMG 31462T.</title>
        <authorList>
            <person name="Carlier A."/>
            <person name="Qi S."/>
            <person name="Vandamme P."/>
        </authorList>
    </citation>
    <scope>NUCLEOTIDE SEQUENCE [LARGE SCALE GENOMIC DNA]</scope>
    <source>
        <strain evidence="3 4">LMG 31462</strain>
    </source>
</reference>
<feature type="chain" id="PRO_5046028706" evidence="1">
    <location>
        <begin position="26"/>
        <end position="556"/>
    </location>
</feature>
<keyword evidence="4" id="KW-1185">Reference proteome</keyword>
<keyword evidence="1" id="KW-0732">Signal</keyword>
<dbReference type="InterPro" id="IPR001466">
    <property type="entry name" value="Beta-lactam-related"/>
</dbReference>
<dbReference type="PANTHER" id="PTHR43283">
    <property type="entry name" value="BETA-LACTAMASE-RELATED"/>
    <property type="match status" value="1"/>
</dbReference>
<sequence>MNLFPLRPTALMTCAMLFFCCAVNAQVAMDKKSPVITDPVHKSNIGKIVFTDKPVKVSQLAEAKPLQQYRMTNKSDLFLTVFLGNTMTGYLQQLAPKLDSEALVKSGNYQFSYYVDHKLIYQTNLMPGAPSPEQQNTLTVWSKPLIDNAHEGQYWSQSAWNRFMYNGGDKALTEGNHTLKIELRPYINSGTLTIGNVIAAGSLNLTVNKKIVVDLNKVSLSPVKPYAGLKVSNESFDRDKIKTLKANIEADAFRHITSVVVIKNGKILIEEYFNKATRDSLHDVRSVGKSFASTMTGIAINDGFLKSENQSLGEFYDLKSYEHYSAKKANTTLKELLTMSSDFDGNDDDGDSPGNEENMYPTADWLKFTLDLPMDTLKYKGQWHYFTCGAMLMGSLLDKLVPVSLESYADAKLFKPLNISRYEWQYTPQKVANTAGGIRMNALDFAKYGQLYKNDGLWNGKQVLSKTWVDKTLTKQIEIPGRPEEFYSYLFWNKKYQVKGKEYETFYCSGNGGNKIFVFKDQPLVVVITATAYGTPYAHPQVDKIMQEYILPAVIK</sequence>
<accession>A0ABR6ESV5</accession>
<protein>
    <submittedName>
        <fullName evidence="3">Serine hydrolase</fullName>
    </submittedName>
</protein>
<comment type="caution">
    <text evidence="3">The sequence shown here is derived from an EMBL/GenBank/DDBJ whole genome shotgun (WGS) entry which is preliminary data.</text>
</comment>
<dbReference type="PANTHER" id="PTHR43283:SF7">
    <property type="entry name" value="BETA-LACTAMASE-RELATED DOMAIN-CONTAINING PROTEIN"/>
    <property type="match status" value="1"/>
</dbReference>
<evidence type="ECO:0000313" key="4">
    <source>
        <dbReference type="Proteomes" id="UP000636110"/>
    </source>
</evidence>
<feature type="domain" description="Beta-lactamase-related" evidence="2">
    <location>
        <begin position="258"/>
        <end position="535"/>
    </location>
</feature>
<dbReference type="Gene3D" id="3.40.710.10">
    <property type="entry name" value="DD-peptidase/beta-lactamase superfamily"/>
    <property type="match status" value="1"/>
</dbReference>
<feature type="signal peptide" evidence="1">
    <location>
        <begin position="1"/>
        <end position="25"/>
    </location>
</feature>